<organism evidence="1 2">
    <name type="scientific">Streptomyces nondiastaticus</name>
    <dbReference type="NCBI Taxonomy" id="3154512"/>
    <lineage>
        <taxon>Bacteria</taxon>
        <taxon>Bacillati</taxon>
        <taxon>Actinomycetota</taxon>
        <taxon>Actinomycetes</taxon>
        <taxon>Kitasatosporales</taxon>
        <taxon>Streptomycetaceae</taxon>
        <taxon>Streptomyces</taxon>
    </lineage>
</organism>
<comment type="caution">
    <text evidence="1">The sequence shown here is derived from an EMBL/GenBank/DDBJ whole genome shotgun (WGS) entry which is preliminary data.</text>
</comment>
<gene>
    <name evidence="1" type="ORF">ACFYZM_15395</name>
</gene>
<sequence length="108" mass="12150">MTSRTPESRCERATALAAQVAEIVHGGGRKYAFSYLTLLDIRDILADPEAEAESALAEAAQRFDRLYAAPRDGFSEFFVCNDDRKQMVADNKRFKELVNELHSLLHDS</sequence>
<dbReference type="EMBL" id="JBIAUT010000004">
    <property type="protein sequence ID" value="MFF4217646.1"/>
    <property type="molecule type" value="Genomic_DNA"/>
</dbReference>
<evidence type="ECO:0000313" key="2">
    <source>
        <dbReference type="Proteomes" id="UP001602123"/>
    </source>
</evidence>
<keyword evidence="2" id="KW-1185">Reference proteome</keyword>
<protein>
    <submittedName>
        <fullName evidence="1">Uncharacterized protein</fullName>
    </submittedName>
</protein>
<evidence type="ECO:0000313" key="1">
    <source>
        <dbReference type="EMBL" id="MFF4217646.1"/>
    </source>
</evidence>
<name>A0ABW6TZ79_9ACTN</name>
<reference evidence="1 2" key="1">
    <citation type="submission" date="2024-10" db="EMBL/GenBank/DDBJ databases">
        <title>The Natural Products Discovery Center: Release of the First 8490 Sequenced Strains for Exploring Actinobacteria Biosynthetic Diversity.</title>
        <authorList>
            <person name="Kalkreuter E."/>
            <person name="Kautsar S.A."/>
            <person name="Yang D."/>
            <person name="Bader C.D."/>
            <person name="Teijaro C.N."/>
            <person name="Fluegel L."/>
            <person name="Davis C.M."/>
            <person name="Simpson J.R."/>
            <person name="Lauterbach L."/>
            <person name="Steele A.D."/>
            <person name="Gui C."/>
            <person name="Meng S."/>
            <person name="Li G."/>
            <person name="Viehrig K."/>
            <person name="Ye F."/>
            <person name="Su P."/>
            <person name="Kiefer A.F."/>
            <person name="Nichols A."/>
            <person name="Cepeda A.J."/>
            <person name="Yan W."/>
            <person name="Fan B."/>
            <person name="Jiang Y."/>
            <person name="Adhikari A."/>
            <person name="Zheng C.-J."/>
            <person name="Schuster L."/>
            <person name="Cowan T.M."/>
            <person name="Smanski M.J."/>
            <person name="Chevrette M.G."/>
            <person name="De Carvalho L.P.S."/>
            <person name="Shen B."/>
        </authorList>
    </citation>
    <scope>NUCLEOTIDE SEQUENCE [LARGE SCALE GENOMIC DNA]</scope>
    <source>
        <strain evidence="1 2">NPDC001650</strain>
    </source>
</reference>
<dbReference type="RefSeq" id="WP_388627382.1">
    <property type="nucleotide sequence ID" value="NZ_JBIAUT010000004.1"/>
</dbReference>
<dbReference type="Proteomes" id="UP001602123">
    <property type="component" value="Unassembled WGS sequence"/>
</dbReference>
<accession>A0ABW6TZ79</accession>
<proteinExistence type="predicted"/>